<dbReference type="EMBL" id="JBHUIO010000025">
    <property type="protein sequence ID" value="MFD2172438.1"/>
    <property type="molecule type" value="Genomic_DNA"/>
</dbReference>
<feature type="domain" description="Tyr recombinase" evidence="5">
    <location>
        <begin position="237"/>
        <end position="436"/>
    </location>
</feature>
<evidence type="ECO:0000256" key="1">
    <source>
        <dbReference type="ARBA" id="ARBA00008857"/>
    </source>
</evidence>
<dbReference type="InterPro" id="IPR050090">
    <property type="entry name" value="Tyrosine_recombinase_XerCD"/>
</dbReference>
<keyword evidence="8" id="KW-1185">Reference proteome</keyword>
<dbReference type="InterPro" id="IPR013762">
    <property type="entry name" value="Integrase-like_cat_sf"/>
</dbReference>
<dbReference type="PROSITE" id="PS00221">
    <property type="entry name" value="MIP"/>
    <property type="match status" value="1"/>
</dbReference>
<dbReference type="InterPro" id="IPR002104">
    <property type="entry name" value="Integrase_catalytic"/>
</dbReference>
<keyword evidence="3" id="KW-0233">DNA recombination</keyword>
<comment type="similarity">
    <text evidence="1">Belongs to the 'phage' integrase family.</text>
</comment>
<reference evidence="8" key="1">
    <citation type="journal article" date="2019" name="Int. J. Syst. Evol. Microbiol.">
        <title>The Global Catalogue of Microorganisms (GCM) 10K type strain sequencing project: providing services to taxonomists for standard genome sequencing and annotation.</title>
        <authorList>
            <consortium name="The Broad Institute Genomics Platform"/>
            <consortium name="The Broad Institute Genome Sequencing Center for Infectious Disease"/>
            <person name="Wu L."/>
            <person name="Ma J."/>
        </authorList>
    </citation>
    <scope>NUCLEOTIDE SEQUENCE [LARGE SCALE GENOMIC DNA]</scope>
    <source>
        <strain evidence="8">CGMCC 1.13574</strain>
    </source>
</reference>
<proteinExistence type="inferred from homology"/>
<evidence type="ECO:0000256" key="2">
    <source>
        <dbReference type="ARBA" id="ARBA00023125"/>
    </source>
</evidence>
<evidence type="ECO:0000313" key="7">
    <source>
        <dbReference type="EMBL" id="MFD2172438.1"/>
    </source>
</evidence>
<dbReference type="PANTHER" id="PTHR30349:SF64">
    <property type="entry name" value="PROPHAGE INTEGRASE INTD-RELATED"/>
    <property type="match status" value="1"/>
</dbReference>
<evidence type="ECO:0000259" key="5">
    <source>
        <dbReference type="PROSITE" id="PS51898"/>
    </source>
</evidence>
<dbReference type="InterPro" id="IPR022357">
    <property type="entry name" value="MIP_CS"/>
</dbReference>
<sequence length="447" mass="50533">MSKQPKGSSKASRKTKYPGVYSARNEAGGYEIVFDGPRTSGKRNQITEVLDPEKFNTAAKAASERARRIAEVQNGRFIEPCKMTVIEFLTEYIESRSPYIKVSTKYNYSCALKFFSNSAIANIQIAKLNAHHIEQAMIEVIRNGLGVSSARLYLRLLSRSLRKAVRQKLIAENPCDLVELPRSTKKEVVIMSPEEMLSYLKSLSFEGIWNSFVKDLGYHEKDVKDLWSKYRLHGIGSMPDDISAIEKKIKKKADASEVYLNLATLFFGTGARRGELLGICDDDIDFQSGTLTFRQSVVRGFKGRPFIQESLKSDSSRRTITIHENEMRVLKRQIMLRNKQKIKLGARYNDNGLVFATPDGRPMRPSVVSLRFRKTFVAFERPDFSLHDTRHTHASLLIMAGLPITDVAARLGHANPAITLSTYTHFLQDRSKVASDKWGEILRNASV</sequence>
<dbReference type="PROSITE" id="PS51900">
    <property type="entry name" value="CB"/>
    <property type="match status" value="1"/>
</dbReference>
<gene>
    <name evidence="7" type="primary">xerC</name>
    <name evidence="7" type="ORF">ACFSOY_21060</name>
</gene>
<dbReference type="Pfam" id="PF00589">
    <property type="entry name" value="Phage_integrase"/>
    <property type="match status" value="1"/>
</dbReference>
<accession>A0ABW5A4U9</accession>
<keyword evidence="2 4" id="KW-0238">DNA-binding</keyword>
<evidence type="ECO:0000313" key="8">
    <source>
        <dbReference type="Proteomes" id="UP001597343"/>
    </source>
</evidence>
<evidence type="ECO:0000259" key="6">
    <source>
        <dbReference type="PROSITE" id="PS51900"/>
    </source>
</evidence>
<dbReference type="RefSeq" id="WP_386049823.1">
    <property type="nucleotide sequence ID" value="NZ_JBHUIO010000025.1"/>
</dbReference>
<dbReference type="PROSITE" id="PS51898">
    <property type="entry name" value="TYR_RECOMBINASE"/>
    <property type="match status" value="1"/>
</dbReference>
<dbReference type="InterPro" id="IPR011010">
    <property type="entry name" value="DNA_brk_join_enz"/>
</dbReference>
<dbReference type="Gene3D" id="1.10.150.130">
    <property type="match status" value="1"/>
</dbReference>
<feature type="domain" description="Core-binding (CB)" evidence="6">
    <location>
        <begin position="83"/>
        <end position="165"/>
    </location>
</feature>
<evidence type="ECO:0000256" key="4">
    <source>
        <dbReference type="PROSITE-ProRule" id="PRU01248"/>
    </source>
</evidence>
<dbReference type="Proteomes" id="UP001597343">
    <property type="component" value="Unassembled WGS sequence"/>
</dbReference>
<dbReference type="InterPro" id="IPR044068">
    <property type="entry name" value="CB"/>
</dbReference>
<dbReference type="Gene3D" id="1.10.443.10">
    <property type="entry name" value="Intergrase catalytic core"/>
    <property type="match status" value="1"/>
</dbReference>
<dbReference type="InterPro" id="IPR010998">
    <property type="entry name" value="Integrase_recombinase_N"/>
</dbReference>
<name>A0ABW5A4U9_9BACL</name>
<organism evidence="7 8">
    <name type="scientific">Tumebacillus lipolyticus</name>
    <dbReference type="NCBI Taxonomy" id="1280370"/>
    <lineage>
        <taxon>Bacteria</taxon>
        <taxon>Bacillati</taxon>
        <taxon>Bacillota</taxon>
        <taxon>Bacilli</taxon>
        <taxon>Bacillales</taxon>
        <taxon>Alicyclobacillaceae</taxon>
        <taxon>Tumebacillus</taxon>
    </lineage>
</organism>
<protein>
    <submittedName>
        <fullName evidence="7">Tyrosine recombinase XerC</fullName>
    </submittedName>
</protein>
<dbReference type="PANTHER" id="PTHR30349">
    <property type="entry name" value="PHAGE INTEGRASE-RELATED"/>
    <property type="match status" value="1"/>
</dbReference>
<dbReference type="CDD" id="cd01189">
    <property type="entry name" value="INT_ICEBs1_C_like"/>
    <property type="match status" value="1"/>
</dbReference>
<evidence type="ECO:0000256" key="3">
    <source>
        <dbReference type="ARBA" id="ARBA00023172"/>
    </source>
</evidence>
<dbReference type="SUPFAM" id="SSF56349">
    <property type="entry name" value="DNA breaking-rejoining enzymes"/>
    <property type="match status" value="2"/>
</dbReference>
<comment type="caution">
    <text evidence="7">The sequence shown here is derived from an EMBL/GenBank/DDBJ whole genome shotgun (WGS) entry which is preliminary data.</text>
</comment>